<protein>
    <recommendedName>
        <fullName evidence="2">Phosphodiester glycosidase domain-containing protein</fullName>
    </recommendedName>
</protein>
<reference evidence="3 4" key="1">
    <citation type="submission" date="2023-07" db="EMBL/GenBank/DDBJ databases">
        <title>Genomic Encyclopedia of Type Strains, Phase IV (KMG-IV): sequencing the most valuable type-strain genomes for metagenomic binning, comparative biology and taxonomic classification.</title>
        <authorList>
            <person name="Goeker M."/>
        </authorList>
    </citation>
    <scope>NUCLEOTIDE SEQUENCE [LARGE SCALE GENOMIC DNA]</scope>
    <source>
        <strain evidence="3 4">DSM 9768</strain>
    </source>
</reference>
<dbReference type="Pfam" id="PF09992">
    <property type="entry name" value="NAGPA"/>
    <property type="match status" value="1"/>
</dbReference>
<evidence type="ECO:0000313" key="3">
    <source>
        <dbReference type="EMBL" id="MDQ0253086.1"/>
    </source>
</evidence>
<sequence>MRYYIILIGFVLILVGCGSVEEVVLEQEWVSSPHLLLKSDNIVRELQFETIYRFETAPEDTAVIEDEEESVEDAVVIEDAAIIEDESLGAGLEESNAVANGGDNVEKEKRRDTEKDEQDSKKDKVEDSEDAFFPEEKKVENVEPRDALPGGTYRKFRYFDSDVHVYVSGPGERLAVTNGGVGSSFRPLSGISLPNEVAKINFGFFGGEIRHIGMYLVDGSYTSTPDDRFVDLHYYRDGRIEIKNYGSDLASSEVERLREETYFVVGTSYSVVQNGVKNLENAHHFNHSTQRRPRTVFGQRSDGRFLFVVVDGGSRSNAGVTAEQSAEIMLDLGSVQAVNLDGGGSSTFIVDGVLKNRPSDGFERNIGSAMFLVR</sequence>
<dbReference type="InterPro" id="IPR018711">
    <property type="entry name" value="NAGPA"/>
</dbReference>
<comment type="caution">
    <text evidence="3">The sequence shown here is derived from an EMBL/GenBank/DDBJ whole genome shotgun (WGS) entry which is preliminary data.</text>
</comment>
<name>A0ABT9ZPB8_9BACI</name>
<evidence type="ECO:0000259" key="2">
    <source>
        <dbReference type="Pfam" id="PF09992"/>
    </source>
</evidence>
<feature type="domain" description="Phosphodiester glycosidase" evidence="2">
    <location>
        <begin position="196"/>
        <end position="371"/>
    </location>
</feature>
<evidence type="ECO:0000313" key="4">
    <source>
        <dbReference type="Proteomes" id="UP001230005"/>
    </source>
</evidence>
<feature type="region of interest" description="Disordered" evidence="1">
    <location>
        <begin position="93"/>
        <end position="132"/>
    </location>
</feature>
<dbReference type="PANTHER" id="PTHR40446">
    <property type="entry name" value="N-ACETYLGLUCOSAMINE-1-PHOSPHODIESTER ALPHA-N-ACETYLGLUCOSAMINIDASE"/>
    <property type="match status" value="1"/>
</dbReference>
<dbReference type="Proteomes" id="UP001230005">
    <property type="component" value="Unassembled WGS sequence"/>
</dbReference>
<evidence type="ECO:0000256" key="1">
    <source>
        <dbReference type="SAM" id="MobiDB-lite"/>
    </source>
</evidence>
<keyword evidence="4" id="KW-1185">Reference proteome</keyword>
<dbReference type="RefSeq" id="WP_307321246.1">
    <property type="nucleotide sequence ID" value="NZ_JAUSUG010000001.1"/>
</dbReference>
<proteinExistence type="predicted"/>
<dbReference type="PANTHER" id="PTHR40446:SF2">
    <property type="entry name" value="N-ACETYLGLUCOSAMINE-1-PHOSPHODIESTER ALPHA-N-ACETYLGLUCOSAMINIDASE"/>
    <property type="match status" value="1"/>
</dbReference>
<dbReference type="EMBL" id="JAUSUG010000001">
    <property type="protein sequence ID" value="MDQ0253086.1"/>
    <property type="molecule type" value="Genomic_DNA"/>
</dbReference>
<accession>A0ABT9ZPB8</accession>
<organism evidence="3 4">
    <name type="scientific">Evansella vedderi</name>
    <dbReference type="NCBI Taxonomy" id="38282"/>
    <lineage>
        <taxon>Bacteria</taxon>
        <taxon>Bacillati</taxon>
        <taxon>Bacillota</taxon>
        <taxon>Bacilli</taxon>
        <taxon>Bacillales</taxon>
        <taxon>Bacillaceae</taxon>
        <taxon>Evansella</taxon>
    </lineage>
</organism>
<gene>
    <name evidence="3" type="ORF">J2S74_000458</name>
</gene>
<dbReference type="PROSITE" id="PS51257">
    <property type="entry name" value="PROKAR_LIPOPROTEIN"/>
    <property type="match status" value="1"/>
</dbReference>
<feature type="compositionally biased region" description="Basic and acidic residues" evidence="1">
    <location>
        <begin position="104"/>
        <end position="125"/>
    </location>
</feature>